<dbReference type="EMBL" id="AVOT02054285">
    <property type="protein sequence ID" value="MBW0549017.1"/>
    <property type="molecule type" value="Genomic_DNA"/>
</dbReference>
<evidence type="ECO:0000313" key="3">
    <source>
        <dbReference type="Proteomes" id="UP000765509"/>
    </source>
</evidence>
<comment type="caution">
    <text evidence="2">The sequence shown here is derived from an EMBL/GenBank/DDBJ whole genome shotgun (WGS) entry which is preliminary data.</text>
</comment>
<feature type="non-terminal residue" evidence="2">
    <location>
        <position position="1"/>
    </location>
</feature>
<dbReference type="AlphaFoldDB" id="A0A9Q3IS77"/>
<evidence type="ECO:0008006" key="4">
    <source>
        <dbReference type="Google" id="ProtNLM"/>
    </source>
</evidence>
<sequence>ASIRSCYQMIPILFLSLLAIVSNQHSSLLHPHLWECLNRDVSMFVQFDYP</sequence>
<name>A0A9Q3IS77_9BASI</name>
<proteinExistence type="predicted"/>
<keyword evidence="3" id="KW-1185">Reference proteome</keyword>
<organism evidence="2 3">
    <name type="scientific">Austropuccinia psidii MF-1</name>
    <dbReference type="NCBI Taxonomy" id="1389203"/>
    <lineage>
        <taxon>Eukaryota</taxon>
        <taxon>Fungi</taxon>
        <taxon>Dikarya</taxon>
        <taxon>Basidiomycota</taxon>
        <taxon>Pucciniomycotina</taxon>
        <taxon>Pucciniomycetes</taxon>
        <taxon>Pucciniales</taxon>
        <taxon>Sphaerophragmiaceae</taxon>
        <taxon>Austropuccinia</taxon>
    </lineage>
</organism>
<protein>
    <recommendedName>
        <fullName evidence="4">NADH dehydrogenase subunit 5</fullName>
    </recommendedName>
</protein>
<feature type="signal peptide" evidence="1">
    <location>
        <begin position="1"/>
        <end position="23"/>
    </location>
</feature>
<accession>A0A9Q3IS77</accession>
<evidence type="ECO:0000313" key="2">
    <source>
        <dbReference type="EMBL" id="MBW0549017.1"/>
    </source>
</evidence>
<keyword evidence="1" id="KW-0732">Signal</keyword>
<feature type="chain" id="PRO_5040237929" description="NADH dehydrogenase subunit 5" evidence="1">
    <location>
        <begin position="24"/>
        <end position="50"/>
    </location>
</feature>
<dbReference type="Proteomes" id="UP000765509">
    <property type="component" value="Unassembled WGS sequence"/>
</dbReference>
<feature type="non-terminal residue" evidence="2">
    <location>
        <position position="50"/>
    </location>
</feature>
<gene>
    <name evidence="2" type="ORF">O181_088732</name>
</gene>
<reference evidence="2" key="1">
    <citation type="submission" date="2021-03" db="EMBL/GenBank/DDBJ databases">
        <title>Draft genome sequence of rust myrtle Austropuccinia psidii MF-1, a brazilian biotype.</title>
        <authorList>
            <person name="Quecine M.C."/>
            <person name="Pachon D.M.R."/>
            <person name="Bonatelli M.L."/>
            <person name="Correr F.H."/>
            <person name="Franceschini L.M."/>
            <person name="Leite T.F."/>
            <person name="Margarido G.R.A."/>
            <person name="Almeida C.A."/>
            <person name="Ferrarezi J.A."/>
            <person name="Labate C.A."/>
        </authorList>
    </citation>
    <scope>NUCLEOTIDE SEQUENCE</scope>
    <source>
        <strain evidence="2">MF-1</strain>
    </source>
</reference>
<evidence type="ECO:0000256" key="1">
    <source>
        <dbReference type="SAM" id="SignalP"/>
    </source>
</evidence>